<feature type="compositionally biased region" description="Basic and acidic residues" evidence="1">
    <location>
        <begin position="118"/>
        <end position="140"/>
    </location>
</feature>
<dbReference type="Pfam" id="PF12872">
    <property type="entry name" value="OST-HTH"/>
    <property type="match status" value="1"/>
</dbReference>
<dbReference type="OrthoDB" id="10034606at2759"/>
<proteinExistence type="predicted"/>
<keyword evidence="4" id="KW-1185">Reference proteome</keyword>
<accession>A0A4U8UVZ4</accession>
<feature type="domain" description="HTH OST-type" evidence="2">
    <location>
        <begin position="32"/>
        <end position="105"/>
    </location>
</feature>
<organism evidence="3 4">
    <name type="scientific">Steinernema carpocapsae</name>
    <name type="common">Entomopathogenic nematode</name>
    <dbReference type="NCBI Taxonomy" id="34508"/>
    <lineage>
        <taxon>Eukaryota</taxon>
        <taxon>Metazoa</taxon>
        <taxon>Ecdysozoa</taxon>
        <taxon>Nematoda</taxon>
        <taxon>Chromadorea</taxon>
        <taxon>Rhabditida</taxon>
        <taxon>Tylenchina</taxon>
        <taxon>Panagrolaimomorpha</taxon>
        <taxon>Strongyloidoidea</taxon>
        <taxon>Steinernematidae</taxon>
        <taxon>Steinernema</taxon>
    </lineage>
</organism>
<evidence type="ECO:0000313" key="3">
    <source>
        <dbReference type="EMBL" id="TMS37592.1"/>
    </source>
</evidence>
<name>A0A4U8UVZ4_STECR</name>
<dbReference type="PROSITE" id="PS51644">
    <property type="entry name" value="HTH_OST"/>
    <property type="match status" value="1"/>
</dbReference>
<dbReference type="AlphaFoldDB" id="A0A4U8UVZ4"/>
<dbReference type="Proteomes" id="UP000298663">
    <property type="component" value="Unassembled WGS sequence"/>
</dbReference>
<dbReference type="Gene3D" id="3.30.420.610">
    <property type="entry name" value="LOTUS domain-like"/>
    <property type="match status" value="1"/>
</dbReference>
<feature type="region of interest" description="Disordered" evidence="1">
    <location>
        <begin position="118"/>
        <end position="175"/>
    </location>
</feature>
<dbReference type="EMBL" id="AZBU02000001">
    <property type="protein sequence ID" value="TMS37592.1"/>
    <property type="molecule type" value="Genomic_DNA"/>
</dbReference>
<reference evidence="3 4" key="1">
    <citation type="journal article" date="2015" name="Genome Biol.">
        <title>Comparative genomics of Steinernema reveals deeply conserved gene regulatory networks.</title>
        <authorList>
            <person name="Dillman A.R."/>
            <person name="Macchietto M."/>
            <person name="Porter C.F."/>
            <person name="Rogers A."/>
            <person name="Williams B."/>
            <person name="Antoshechkin I."/>
            <person name="Lee M.M."/>
            <person name="Goodwin Z."/>
            <person name="Lu X."/>
            <person name="Lewis E.E."/>
            <person name="Goodrich-Blair H."/>
            <person name="Stock S.P."/>
            <person name="Adams B.J."/>
            <person name="Sternberg P.W."/>
            <person name="Mortazavi A."/>
        </authorList>
    </citation>
    <scope>NUCLEOTIDE SEQUENCE [LARGE SCALE GENOMIC DNA]</scope>
    <source>
        <strain evidence="3 4">ALL</strain>
    </source>
</reference>
<comment type="caution">
    <text evidence="3">The sequence shown here is derived from an EMBL/GenBank/DDBJ whole genome shotgun (WGS) entry which is preliminary data.</text>
</comment>
<evidence type="ECO:0000313" key="4">
    <source>
        <dbReference type="Proteomes" id="UP000298663"/>
    </source>
</evidence>
<gene>
    <name evidence="3" type="ORF">L596_004491</name>
</gene>
<protein>
    <recommendedName>
        <fullName evidence="2">HTH OST-type domain-containing protein</fullName>
    </recommendedName>
</protein>
<evidence type="ECO:0000256" key="1">
    <source>
        <dbReference type="SAM" id="MobiDB-lite"/>
    </source>
</evidence>
<reference evidence="3 4" key="2">
    <citation type="journal article" date="2019" name="G3 (Bethesda)">
        <title>Hybrid Assembly of the Genome of the Entomopathogenic Nematode Steinernema carpocapsae Identifies the X-Chromosome.</title>
        <authorList>
            <person name="Serra L."/>
            <person name="Macchietto M."/>
            <person name="Macias-Munoz A."/>
            <person name="McGill C.J."/>
            <person name="Rodriguez I.M."/>
            <person name="Rodriguez B."/>
            <person name="Murad R."/>
            <person name="Mortazavi A."/>
        </authorList>
    </citation>
    <scope>NUCLEOTIDE SEQUENCE [LARGE SCALE GENOMIC DNA]</scope>
    <source>
        <strain evidence="3 4">ALL</strain>
    </source>
</reference>
<sequence>MTNQTLDFLSNQTQSHDETRFDSMKCTMSPGERDTILTKVKSVLNATKHPMTAKEISKLYKEDWSTELPLSDLGYTSVEELLKSMCDDVDVQVKNDVSYFVKKSLPECPMQKVREMVRRTADDTDVQKKHTKPVKEDRRPPKTYSAASSSTSSYPFTERIHPGISPSSTRMSESSEPRFTRDAFLRSVLSSAPVTFAQLATDLHDIFKVSIYDVDLMNRVMGTRQHSPETAINEAFQGLLKVVYENGNFWVKIASHHPRSLDSWMTPDHNKELGSEFGVRDIYDDYVEHLLSFMVKGVVFYSGNVPKVLSKQFHFDDDGIYDENLLTFVENLVSRSEGKMKLKFINNLAFIELAEDRKGHDYVNHQVVQCDSLMQILDKALLETTIDDFPHDRDEAETENTSKTIDASEFQAFAEAYQPKEDQCSIM</sequence>
<feature type="compositionally biased region" description="Low complexity" evidence="1">
    <location>
        <begin position="143"/>
        <end position="154"/>
    </location>
</feature>
<evidence type="ECO:0000259" key="2">
    <source>
        <dbReference type="PROSITE" id="PS51644"/>
    </source>
</evidence>
<dbReference type="InterPro" id="IPR025605">
    <property type="entry name" value="OST-HTH/LOTUS_dom"/>
</dbReference>
<dbReference type="InterPro" id="IPR041966">
    <property type="entry name" value="LOTUS-like"/>
</dbReference>